<evidence type="ECO:0000256" key="1">
    <source>
        <dbReference type="ARBA" id="ARBA00022500"/>
    </source>
</evidence>
<dbReference type="Proteomes" id="UP001595617">
    <property type="component" value="Unassembled WGS sequence"/>
</dbReference>
<evidence type="ECO:0000313" key="2">
    <source>
        <dbReference type="EMBL" id="MFC3854158.1"/>
    </source>
</evidence>
<proteinExistence type="predicted"/>
<dbReference type="EMBL" id="JBHRYR010000005">
    <property type="protein sequence ID" value="MFC3854158.1"/>
    <property type="molecule type" value="Genomic_DNA"/>
</dbReference>
<dbReference type="SUPFAM" id="SSF103039">
    <property type="entry name" value="CheC-like"/>
    <property type="match status" value="1"/>
</dbReference>
<dbReference type="CDD" id="cd17910">
    <property type="entry name" value="CheC_ClassII"/>
    <property type="match status" value="1"/>
</dbReference>
<gene>
    <name evidence="2" type="ORF">ACFOOG_15045</name>
</gene>
<comment type="caution">
    <text evidence="2">The sequence shown here is derived from an EMBL/GenBank/DDBJ whole genome shotgun (WGS) entry which is preliminary data.</text>
</comment>
<evidence type="ECO:0000313" key="3">
    <source>
        <dbReference type="Proteomes" id="UP001595617"/>
    </source>
</evidence>
<accession>A0ABV8A3J0</accession>
<keyword evidence="1" id="KW-0145">Chemotaxis</keyword>
<dbReference type="Gene3D" id="3.40.1550.10">
    <property type="entry name" value="CheC-like"/>
    <property type="match status" value="1"/>
</dbReference>
<protein>
    <recommendedName>
        <fullName evidence="4">CheC-like protein domain-containing protein</fullName>
    </recommendedName>
</protein>
<organism evidence="2 3">
    <name type="scientific">Saccharospirillum mangrovi</name>
    <dbReference type="NCBI Taxonomy" id="2161747"/>
    <lineage>
        <taxon>Bacteria</taxon>
        <taxon>Pseudomonadati</taxon>
        <taxon>Pseudomonadota</taxon>
        <taxon>Gammaproteobacteria</taxon>
        <taxon>Oceanospirillales</taxon>
        <taxon>Saccharospirillaceae</taxon>
        <taxon>Saccharospirillum</taxon>
    </lineage>
</organism>
<dbReference type="InterPro" id="IPR028976">
    <property type="entry name" value="CheC-like_sf"/>
</dbReference>
<reference evidence="3" key="1">
    <citation type="journal article" date="2019" name="Int. J. Syst. Evol. Microbiol.">
        <title>The Global Catalogue of Microorganisms (GCM) 10K type strain sequencing project: providing services to taxonomists for standard genome sequencing and annotation.</title>
        <authorList>
            <consortium name="The Broad Institute Genomics Platform"/>
            <consortium name="The Broad Institute Genome Sequencing Center for Infectious Disease"/>
            <person name="Wu L."/>
            <person name="Ma J."/>
        </authorList>
    </citation>
    <scope>NUCLEOTIDE SEQUENCE [LARGE SCALE GENOMIC DNA]</scope>
    <source>
        <strain evidence="3">IBRC 10765</strain>
    </source>
</reference>
<dbReference type="RefSeq" id="WP_380698167.1">
    <property type="nucleotide sequence ID" value="NZ_JBHRYR010000005.1"/>
</dbReference>
<sequence>MNSMSLDHQDALQELMNVAMGRAARELAILLGLPVTLSIPSVRRATDAELLAIQQAHSDSYFVRQPFDGDAVGEVISVLSRSGCIDVARLLRGEDQAPDDLSEALLASAGILSGASLQGFLQSLSIDTTLGSPLLVDPSTEPAWLTHDWGLALLIEIAFEVQNLAFTSKTLICMADEGLERVLHQVDELLQA</sequence>
<name>A0ABV8A3J0_9GAMM</name>
<evidence type="ECO:0008006" key="4">
    <source>
        <dbReference type="Google" id="ProtNLM"/>
    </source>
</evidence>
<keyword evidence="3" id="KW-1185">Reference proteome</keyword>